<comment type="caution">
    <text evidence="2">The sequence shown here is derived from an EMBL/GenBank/DDBJ whole genome shotgun (WGS) entry which is preliminary data.</text>
</comment>
<dbReference type="InterPro" id="IPR002694">
    <property type="entry name" value="Znf_CHC2"/>
</dbReference>
<protein>
    <recommendedName>
        <fullName evidence="1">Zinc finger CHC2-type domain-containing protein</fullName>
    </recommendedName>
</protein>
<gene>
    <name evidence="2" type="ORF">S12H4_18819</name>
</gene>
<dbReference type="GO" id="GO:0008270">
    <property type="term" value="F:zinc ion binding"/>
    <property type="evidence" value="ECO:0007669"/>
    <property type="project" value="InterPro"/>
</dbReference>
<dbReference type="GO" id="GO:0006260">
    <property type="term" value="P:DNA replication"/>
    <property type="evidence" value="ECO:0007669"/>
    <property type="project" value="InterPro"/>
</dbReference>
<organism evidence="2">
    <name type="scientific">marine sediment metagenome</name>
    <dbReference type="NCBI Taxonomy" id="412755"/>
    <lineage>
        <taxon>unclassified sequences</taxon>
        <taxon>metagenomes</taxon>
        <taxon>ecological metagenomes</taxon>
    </lineage>
</organism>
<dbReference type="SUPFAM" id="SSF57783">
    <property type="entry name" value="Zinc beta-ribbon"/>
    <property type="match status" value="1"/>
</dbReference>
<dbReference type="EMBL" id="BARW01009341">
    <property type="protein sequence ID" value="GAI79258.1"/>
    <property type="molecule type" value="Genomic_DNA"/>
</dbReference>
<dbReference type="Pfam" id="PF01807">
    <property type="entry name" value="Zn_ribbon_DnaG"/>
    <property type="match status" value="1"/>
</dbReference>
<evidence type="ECO:0000259" key="1">
    <source>
        <dbReference type="Pfam" id="PF01807"/>
    </source>
</evidence>
<name>X1RF74_9ZZZZ</name>
<feature type="non-terminal residue" evidence="2">
    <location>
        <position position="78"/>
    </location>
</feature>
<dbReference type="GO" id="GO:0003899">
    <property type="term" value="F:DNA-directed RNA polymerase activity"/>
    <property type="evidence" value="ECO:0007669"/>
    <property type="project" value="InterPro"/>
</dbReference>
<proteinExistence type="predicted"/>
<accession>X1RF74</accession>
<reference evidence="2" key="1">
    <citation type="journal article" date="2014" name="Front. Microbiol.">
        <title>High frequency of phylogenetically diverse reductive dehalogenase-homologous genes in deep subseafloor sedimentary metagenomes.</title>
        <authorList>
            <person name="Kawai M."/>
            <person name="Futagami T."/>
            <person name="Toyoda A."/>
            <person name="Takaki Y."/>
            <person name="Nishi S."/>
            <person name="Hori S."/>
            <person name="Arai W."/>
            <person name="Tsubouchi T."/>
            <person name="Morono Y."/>
            <person name="Uchiyama I."/>
            <person name="Ito T."/>
            <person name="Fujiyama A."/>
            <person name="Inagaki F."/>
            <person name="Takami H."/>
        </authorList>
    </citation>
    <scope>NUCLEOTIDE SEQUENCE</scope>
    <source>
        <strain evidence="2">Expedition CK06-06</strain>
    </source>
</reference>
<feature type="domain" description="Zinc finger CHC2-type" evidence="1">
    <location>
        <begin position="32"/>
        <end position="71"/>
    </location>
</feature>
<evidence type="ECO:0000313" key="2">
    <source>
        <dbReference type="EMBL" id="GAI79258.1"/>
    </source>
</evidence>
<dbReference type="GO" id="GO:0003677">
    <property type="term" value="F:DNA binding"/>
    <property type="evidence" value="ECO:0007669"/>
    <property type="project" value="InterPro"/>
</dbReference>
<dbReference type="InterPro" id="IPR036977">
    <property type="entry name" value="DNA_primase_Znf_CHC2"/>
</dbReference>
<dbReference type="AlphaFoldDB" id="X1RF74"/>
<sequence length="78" mass="9204">MKRMFDIAFWTTNNNNKPEKRTVECVSTNDPNTWKGRCPLGTHRDKNPSFYVYLNTNDKYWYCFGCGQSGPLWNESKT</sequence>
<dbReference type="Gene3D" id="3.90.580.10">
    <property type="entry name" value="Zinc finger, CHC2-type domain"/>
    <property type="match status" value="1"/>
</dbReference>